<keyword evidence="5" id="KW-0809">Transit peptide</keyword>
<dbReference type="OrthoDB" id="435038at2759"/>
<feature type="domain" description="3-hydroxyisobutyrate dehydrogenase-like NAD-binding" evidence="13">
    <location>
        <begin position="196"/>
        <end position="322"/>
    </location>
</feature>
<dbReference type="FunCoup" id="A7RHX8">
    <property type="interactions" value="713"/>
</dbReference>
<dbReference type="eggNOG" id="KOG0409">
    <property type="taxonomic scope" value="Eukaryota"/>
</dbReference>
<dbReference type="InterPro" id="IPR036291">
    <property type="entry name" value="NAD(P)-bd_dom_sf"/>
</dbReference>
<dbReference type="InterPro" id="IPR002204">
    <property type="entry name" value="3-OH-isobutyrate_DH-rel_CS"/>
</dbReference>
<dbReference type="InParanoid" id="A7RHX8"/>
<dbReference type="GO" id="GO:0050661">
    <property type="term" value="F:NADP binding"/>
    <property type="evidence" value="ECO:0007669"/>
    <property type="project" value="InterPro"/>
</dbReference>
<keyword evidence="8" id="KW-0496">Mitochondrion</keyword>
<dbReference type="Proteomes" id="UP000001593">
    <property type="component" value="Unassembled WGS sequence"/>
</dbReference>
<dbReference type="HOGENOM" id="CLU_035117_6_0_1"/>
<dbReference type="InterPro" id="IPR006115">
    <property type="entry name" value="6PGDH_NADP-bd"/>
</dbReference>
<dbReference type="Pfam" id="PF14833">
    <property type="entry name" value="NAD_binding_11"/>
    <property type="match status" value="1"/>
</dbReference>
<evidence type="ECO:0000256" key="8">
    <source>
        <dbReference type="ARBA" id="ARBA00023128"/>
    </source>
</evidence>
<dbReference type="Gene3D" id="1.10.1040.10">
    <property type="entry name" value="N-(1-d-carboxylethyl)-l-norvaline Dehydrogenase, domain 2"/>
    <property type="match status" value="1"/>
</dbReference>
<dbReference type="Pfam" id="PF03446">
    <property type="entry name" value="NAD_binding_2"/>
    <property type="match status" value="1"/>
</dbReference>
<dbReference type="InterPro" id="IPR011548">
    <property type="entry name" value="HIBADH"/>
</dbReference>
<dbReference type="AlphaFoldDB" id="A7RHX8"/>
<dbReference type="FunFam" id="3.40.50.720:FF:000119">
    <property type="entry name" value="3-hydroxyisobutyrate dehydrogenase"/>
    <property type="match status" value="1"/>
</dbReference>
<keyword evidence="4 11" id="KW-0101">Branched-chain amino acid catabolism</keyword>
<dbReference type="PANTHER" id="PTHR22981:SF7">
    <property type="entry name" value="3-HYDROXYISOBUTYRATE DEHYDROGENASE, MITOCHONDRIAL"/>
    <property type="match status" value="1"/>
</dbReference>
<dbReference type="OMA" id="MGKKVWH"/>
<keyword evidence="15" id="KW-1185">Reference proteome</keyword>
<dbReference type="InterPro" id="IPR029154">
    <property type="entry name" value="HIBADH-like_NADP-bd"/>
</dbReference>
<evidence type="ECO:0000256" key="7">
    <source>
        <dbReference type="ARBA" id="ARBA00023027"/>
    </source>
</evidence>
<evidence type="ECO:0000256" key="4">
    <source>
        <dbReference type="ARBA" id="ARBA00022456"/>
    </source>
</evidence>
<gene>
    <name evidence="14" type="ORF">NEMVEDRAFT_v1g178116</name>
</gene>
<dbReference type="GO" id="GO:0051287">
    <property type="term" value="F:NAD binding"/>
    <property type="evidence" value="ECO:0007669"/>
    <property type="project" value="InterPro"/>
</dbReference>
<evidence type="ECO:0000313" key="14">
    <source>
        <dbReference type="EMBL" id="EDO48932.1"/>
    </source>
</evidence>
<evidence type="ECO:0000256" key="2">
    <source>
        <dbReference type="ARBA" id="ARBA00005109"/>
    </source>
</evidence>
<organism evidence="14 15">
    <name type="scientific">Nematostella vectensis</name>
    <name type="common">Starlet sea anemone</name>
    <dbReference type="NCBI Taxonomy" id="45351"/>
    <lineage>
        <taxon>Eukaryota</taxon>
        <taxon>Metazoa</taxon>
        <taxon>Cnidaria</taxon>
        <taxon>Anthozoa</taxon>
        <taxon>Hexacorallia</taxon>
        <taxon>Actiniaria</taxon>
        <taxon>Edwardsiidae</taxon>
        <taxon>Nematostella</taxon>
    </lineage>
</organism>
<evidence type="ECO:0000313" key="15">
    <source>
        <dbReference type="Proteomes" id="UP000001593"/>
    </source>
</evidence>
<dbReference type="GO" id="GO:0006574">
    <property type="term" value="P:L-valine catabolic process"/>
    <property type="evidence" value="ECO:0000318"/>
    <property type="project" value="GO_Central"/>
</dbReference>
<dbReference type="SUPFAM" id="SSF48179">
    <property type="entry name" value="6-phosphogluconate dehydrogenase C-terminal domain-like"/>
    <property type="match status" value="1"/>
</dbReference>
<proteinExistence type="inferred from homology"/>
<dbReference type="PIRSF" id="PIRSF000103">
    <property type="entry name" value="HIBADH"/>
    <property type="match status" value="1"/>
</dbReference>
<sequence length="327" mass="34577">MAALMRGSRVLFSNLSQRILVARYLSNGDGSSNPIGFIGLGNMGSPMAKNLLDQGYGVVVHDIFPESVDDLRQLGAGVAETPDEVAMKTNKIVTMLPSSPNVIEVYKGIKGLFNSVQDGTLLIDCSTIDPALSKEISEMASEKGATYLDAPVSGGITAAKAGTLTFMVGGKEEGFEQAKDVLMSMGKNVIHTGPNGTGQAAKICNNMLLAVSMIGTAEAMNLGIRLGLDAEMIAKIINSSSGRCWSSEVYNPVPGVLEDVPSSNNYQGGFMTALMTKDLGLAQNASSSTMTATPMGSLAHQIYRIMCNKGYANMDFGSVFKFLRDDK</sequence>
<dbReference type="KEGG" id="nve:5521311"/>
<comment type="similarity">
    <text evidence="3">Belongs to the HIBADH-related family. 3-hydroxyisobutyrate dehydrogenase subfamily.</text>
</comment>
<keyword evidence="7 11" id="KW-0520">NAD</keyword>
<dbReference type="NCBIfam" id="TIGR01692">
    <property type="entry name" value="HIBADH"/>
    <property type="match status" value="1"/>
</dbReference>
<dbReference type="PROSITE" id="PS00895">
    <property type="entry name" value="3_HYDROXYISOBUT_DH"/>
    <property type="match status" value="1"/>
</dbReference>
<evidence type="ECO:0000256" key="11">
    <source>
        <dbReference type="RuleBase" id="RU910714"/>
    </source>
</evidence>
<feature type="domain" description="6-phosphogluconate dehydrogenase NADP-binding" evidence="12">
    <location>
        <begin position="35"/>
        <end position="193"/>
    </location>
</feature>
<comment type="pathway">
    <text evidence="2 11">Amino-acid degradation; L-valine degradation.</text>
</comment>
<dbReference type="UniPathway" id="UPA00362"/>
<dbReference type="InterPro" id="IPR013328">
    <property type="entry name" value="6PGD_dom2"/>
</dbReference>
<reference evidence="14 15" key="1">
    <citation type="journal article" date="2007" name="Science">
        <title>Sea anemone genome reveals ancestral eumetazoan gene repertoire and genomic organization.</title>
        <authorList>
            <person name="Putnam N.H."/>
            <person name="Srivastava M."/>
            <person name="Hellsten U."/>
            <person name="Dirks B."/>
            <person name="Chapman J."/>
            <person name="Salamov A."/>
            <person name="Terry A."/>
            <person name="Shapiro H."/>
            <person name="Lindquist E."/>
            <person name="Kapitonov V.V."/>
            <person name="Jurka J."/>
            <person name="Genikhovich G."/>
            <person name="Grigoriev I.V."/>
            <person name="Lucas S.M."/>
            <person name="Steele R.E."/>
            <person name="Finnerty J.R."/>
            <person name="Technau U."/>
            <person name="Martindale M.Q."/>
            <person name="Rokhsar D.S."/>
        </authorList>
    </citation>
    <scope>NUCLEOTIDE SEQUENCE [LARGE SCALE GENOMIC DNA]</scope>
    <source>
        <strain evidence="15">CH2 X CH6</strain>
    </source>
</reference>
<protein>
    <recommendedName>
        <fullName evidence="11">3-hydroxyisobutyrate dehydrogenase</fullName>
        <shortName evidence="11">HIBADH</shortName>
        <ecNumber evidence="11">1.1.1.31</ecNumber>
    </recommendedName>
</protein>
<evidence type="ECO:0000256" key="3">
    <source>
        <dbReference type="ARBA" id="ARBA00006013"/>
    </source>
</evidence>
<dbReference type="GO" id="GO:0008442">
    <property type="term" value="F:3-hydroxyisobutyrate dehydrogenase activity"/>
    <property type="evidence" value="ECO:0000318"/>
    <property type="project" value="GO_Central"/>
</dbReference>
<evidence type="ECO:0000259" key="13">
    <source>
        <dbReference type="Pfam" id="PF14833"/>
    </source>
</evidence>
<name>A7RHX8_NEMVE</name>
<dbReference type="PANTHER" id="PTHR22981">
    <property type="entry name" value="3-HYDROXYISOBUTYRATE DEHYDROGENASE-RELATED"/>
    <property type="match status" value="1"/>
</dbReference>
<dbReference type="InterPro" id="IPR015815">
    <property type="entry name" value="HIBADH-related"/>
</dbReference>
<dbReference type="FunFam" id="1.10.1040.10:FF:000006">
    <property type="entry name" value="3-hydroxyisobutyrate dehydrogenase"/>
    <property type="match status" value="1"/>
</dbReference>
<evidence type="ECO:0000256" key="6">
    <source>
        <dbReference type="ARBA" id="ARBA00023002"/>
    </source>
</evidence>
<feature type="active site" evidence="10">
    <location>
        <position position="202"/>
    </location>
</feature>
<accession>A7RHX8</accession>
<dbReference type="PhylomeDB" id="A7RHX8"/>
<evidence type="ECO:0000256" key="10">
    <source>
        <dbReference type="PIRSR" id="PIRSR000103-1"/>
    </source>
</evidence>
<evidence type="ECO:0000259" key="12">
    <source>
        <dbReference type="Pfam" id="PF03446"/>
    </source>
</evidence>
<evidence type="ECO:0000256" key="1">
    <source>
        <dbReference type="ARBA" id="ARBA00004173"/>
    </source>
</evidence>
<dbReference type="SUPFAM" id="SSF51735">
    <property type="entry name" value="NAD(P)-binding Rossmann-fold domains"/>
    <property type="match status" value="1"/>
</dbReference>
<dbReference type="EC" id="1.1.1.31" evidence="11"/>
<dbReference type="Gene3D" id="3.40.50.720">
    <property type="entry name" value="NAD(P)-binding Rossmann-like Domain"/>
    <property type="match status" value="1"/>
</dbReference>
<dbReference type="STRING" id="45351.A7RHX8"/>
<dbReference type="EMBL" id="DS469511">
    <property type="protein sequence ID" value="EDO48932.1"/>
    <property type="molecule type" value="Genomic_DNA"/>
</dbReference>
<dbReference type="InterPro" id="IPR008927">
    <property type="entry name" value="6-PGluconate_DH-like_C_sf"/>
</dbReference>
<evidence type="ECO:0000256" key="5">
    <source>
        <dbReference type="ARBA" id="ARBA00022946"/>
    </source>
</evidence>
<dbReference type="GO" id="GO:0005739">
    <property type="term" value="C:mitochondrion"/>
    <property type="evidence" value="ECO:0000318"/>
    <property type="project" value="GO_Central"/>
</dbReference>
<keyword evidence="6 11" id="KW-0560">Oxidoreductase</keyword>
<comment type="subcellular location">
    <subcellularLocation>
        <location evidence="1">Mitochondrion</location>
    </subcellularLocation>
</comment>
<comment type="catalytic activity">
    <reaction evidence="9 11">
        <text>3-hydroxy-2-methylpropanoate + NAD(+) = 2-methyl-3-oxopropanoate + NADH + H(+)</text>
        <dbReference type="Rhea" id="RHEA:17681"/>
        <dbReference type="ChEBI" id="CHEBI:11805"/>
        <dbReference type="ChEBI" id="CHEBI:15378"/>
        <dbReference type="ChEBI" id="CHEBI:57540"/>
        <dbReference type="ChEBI" id="CHEBI:57700"/>
        <dbReference type="ChEBI" id="CHEBI:57945"/>
        <dbReference type="EC" id="1.1.1.31"/>
    </reaction>
</comment>
<evidence type="ECO:0000256" key="9">
    <source>
        <dbReference type="ARBA" id="ARBA00049197"/>
    </source>
</evidence>